<dbReference type="EMBL" id="QLLG01000397">
    <property type="protein sequence ID" value="RMX63470.1"/>
    <property type="molecule type" value="Genomic_DNA"/>
</dbReference>
<dbReference type="VEuPathDB" id="FungiDB:DD237_007965"/>
<protein>
    <submittedName>
        <fullName evidence="3">Uncharacterized protein</fullName>
    </submittedName>
</protein>
<feature type="transmembrane region" description="Helical" evidence="2">
    <location>
        <begin position="7"/>
        <end position="27"/>
    </location>
</feature>
<keyword evidence="5" id="KW-1185">Reference proteome</keyword>
<evidence type="ECO:0000313" key="3">
    <source>
        <dbReference type="EMBL" id="RMX63470.1"/>
    </source>
</evidence>
<feature type="region of interest" description="Disordered" evidence="1">
    <location>
        <begin position="30"/>
        <end position="57"/>
    </location>
</feature>
<comment type="caution">
    <text evidence="3">The sequence shown here is derived from an EMBL/GenBank/DDBJ whole genome shotgun (WGS) entry which is preliminary data.</text>
</comment>
<dbReference type="EMBL" id="QKXF01000659">
    <property type="protein sequence ID" value="RQM09997.1"/>
    <property type="molecule type" value="Genomic_DNA"/>
</dbReference>
<reference evidence="5 6" key="1">
    <citation type="submission" date="2018-06" db="EMBL/GenBank/DDBJ databases">
        <title>Comparative genomics of downy mildews reveals potential adaptations to biotrophy.</title>
        <authorList>
            <person name="Fletcher K."/>
            <person name="Klosterman S.J."/>
            <person name="Derevnina L."/>
            <person name="Martin F."/>
            <person name="Koike S."/>
            <person name="Reyes Chin-Wo S."/>
            <person name="Mou B."/>
            <person name="Michelmore R."/>
        </authorList>
    </citation>
    <scope>NUCLEOTIDE SEQUENCE [LARGE SCALE GENOMIC DNA]</scope>
    <source>
        <strain evidence="4 6">R13</strain>
        <strain evidence="3 5">R14</strain>
    </source>
</reference>
<evidence type="ECO:0000313" key="4">
    <source>
        <dbReference type="EMBL" id="RQM09997.1"/>
    </source>
</evidence>
<proteinExistence type="predicted"/>
<dbReference type="AlphaFoldDB" id="A0A3M6VGI8"/>
<dbReference type="Proteomes" id="UP000282087">
    <property type="component" value="Unassembled WGS sequence"/>
</dbReference>
<keyword evidence="2" id="KW-0812">Transmembrane</keyword>
<evidence type="ECO:0000256" key="1">
    <source>
        <dbReference type="SAM" id="MobiDB-lite"/>
    </source>
</evidence>
<keyword evidence="2" id="KW-1133">Transmembrane helix</keyword>
<organism evidence="3 5">
    <name type="scientific">Peronospora effusa</name>
    <dbReference type="NCBI Taxonomy" id="542832"/>
    <lineage>
        <taxon>Eukaryota</taxon>
        <taxon>Sar</taxon>
        <taxon>Stramenopiles</taxon>
        <taxon>Oomycota</taxon>
        <taxon>Peronosporomycetes</taxon>
        <taxon>Peronosporales</taxon>
        <taxon>Peronosporaceae</taxon>
        <taxon>Peronospora</taxon>
    </lineage>
</organism>
<evidence type="ECO:0000313" key="5">
    <source>
        <dbReference type="Proteomes" id="UP000282087"/>
    </source>
</evidence>
<gene>
    <name evidence="4" type="ORF">DD237_007965</name>
    <name evidence="3" type="ORF">DD238_008057</name>
</gene>
<evidence type="ECO:0000256" key="2">
    <source>
        <dbReference type="SAM" id="Phobius"/>
    </source>
</evidence>
<name>A0A3M6VGI8_9STRA</name>
<accession>A0A3M6VGI8</accession>
<sequence>MESWSKELAVGLSMNIAVVAFCWISGWRPVGTRNSNRLRDTHRHDEESNNEEEPTALWRGGIETSAGLVVAVAVMMAVSVEIALERGRHYVSARS</sequence>
<dbReference type="Proteomes" id="UP000286097">
    <property type="component" value="Unassembled WGS sequence"/>
</dbReference>
<feature type="compositionally biased region" description="Basic and acidic residues" evidence="1">
    <location>
        <begin position="37"/>
        <end position="47"/>
    </location>
</feature>
<evidence type="ECO:0000313" key="6">
    <source>
        <dbReference type="Proteomes" id="UP000286097"/>
    </source>
</evidence>
<keyword evidence="2" id="KW-0472">Membrane</keyword>